<sequence>MYKGISVRTAVGEQAMSFANEENGIAALIQVLQDAAPRLMVLEATGGLERTVVAKLLAAALLIAVINHRQVRAFAKVSGQHAKTDRLDACLLAHVAQAIQPAQGPLSEAAMAFADHLARRR</sequence>
<dbReference type="InterPro" id="IPR047650">
    <property type="entry name" value="Transpos_IS110"/>
</dbReference>
<protein>
    <recommendedName>
        <fullName evidence="1">Transposase IS110-like N-terminal domain-containing protein</fullName>
    </recommendedName>
</protein>
<keyword evidence="3" id="KW-1185">Reference proteome</keyword>
<feature type="domain" description="Transposase IS110-like N-terminal" evidence="1">
    <location>
        <begin position="16"/>
        <end position="99"/>
    </location>
</feature>
<evidence type="ECO:0000259" key="1">
    <source>
        <dbReference type="Pfam" id="PF01548"/>
    </source>
</evidence>
<comment type="caution">
    <text evidence="2">The sequence shown here is derived from an EMBL/GenBank/DDBJ whole genome shotgun (WGS) entry which is preliminary data.</text>
</comment>
<dbReference type="InterPro" id="IPR002525">
    <property type="entry name" value="Transp_IS110-like_N"/>
</dbReference>
<dbReference type="PANTHER" id="PTHR33055">
    <property type="entry name" value="TRANSPOSASE FOR INSERTION SEQUENCE ELEMENT IS1111A"/>
    <property type="match status" value="1"/>
</dbReference>
<dbReference type="PANTHER" id="PTHR33055:SF13">
    <property type="entry name" value="TRANSPOSASE"/>
    <property type="match status" value="1"/>
</dbReference>
<dbReference type="Proteomes" id="UP000239939">
    <property type="component" value="Unassembled WGS sequence"/>
</dbReference>
<name>A0A2S7E4D2_9XANT</name>
<evidence type="ECO:0000313" key="2">
    <source>
        <dbReference type="EMBL" id="PPU83704.1"/>
    </source>
</evidence>
<dbReference type="EMBL" id="MDEJ01000254">
    <property type="protein sequence ID" value="PPU83704.1"/>
    <property type="molecule type" value="Genomic_DNA"/>
</dbReference>
<organism evidence="2 3">
    <name type="scientific">Xanthomonas populi</name>
    <dbReference type="NCBI Taxonomy" id="53414"/>
    <lineage>
        <taxon>Bacteria</taxon>
        <taxon>Pseudomonadati</taxon>
        <taxon>Pseudomonadota</taxon>
        <taxon>Gammaproteobacteria</taxon>
        <taxon>Lysobacterales</taxon>
        <taxon>Lysobacteraceae</taxon>
        <taxon>Xanthomonas</taxon>
    </lineage>
</organism>
<dbReference type="GO" id="GO:0004803">
    <property type="term" value="F:transposase activity"/>
    <property type="evidence" value="ECO:0007669"/>
    <property type="project" value="InterPro"/>
</dbReference>
<gene>
    <name evidence="2" type="ORF">XpopCFBP1817_20210</name>
</gene>
<dbReference type="GO" id="GO:0003677">
    <property type="term" value="F:DNA binding"/>
    <property type="evidence" value="ECO:0007669"/>
    <property type="project" value="InterPro"/>
</dbReference>
<evidence type="ECO:0000313" key="3">
    <source>
        <dbReference type="Proteomes" id="UP000239939"/>
    </source>
</evidence>
<dbReference type="Pfam" id="PF01548">
    <property type="entry name" value="DEDD_Tnp_IS110"/>
    <property type="match status" value="1"/>
</dbReference>
<reference evidence="3" key="1">
    <citation type="submission" date="2016-08" db="EMBL/GenBank/DDBJ databases">
        <authorList>
            <person name="Merda D."/>
            <person name="Briand M."/>
            <person name="Taghouti G."/>
            <person name="Carrere S."/>
            <person name="Gouzy J."/>
            <person name="Portier P."/>
            <person name="Jacques M.-A."/>
            <person name="Fischer-Le Saux M."/>
        </authorList>
    </citation>
    <scope>NUCLEOTIDE SEQUENCE [LARGE SCALE GENOMIC DNA]</scope>
    <source>
        <strain evidence="3">CFBP1817</strain>
    </source>
</reference>
<accession>A0A2S7E4D2</accession>
<proteinExistence type="predicted"/>
<dbReference type="AlphaFoldDB" id="A0A2S7E4D2"/>
<dbReference type="GO" id="GO:0006313">
    <property type="term" value="P:DNA transposition"/>
    <property type="evidence" value="ECO:0007669"/>
    <property type="project" value="InterPro"/>
</dbReference>